<sequence>MIAAFLLPAAMLRHPDYAAIRIRHFRRAGLSADDRRIAVQNTAFNPFLGSFAPY</sequence>
<proteinExistence type="predicted"/>
<comment type="caution">
    <text evidence="1">The sequence shown here is derived from an EMBL/GenBank/DDBJ whole genome shotgun (WGS) entry which is preliminary data.</text>
</comment>
<reference evidence="2" key="1">
    <citation type="journal article" date="2019" name="Int. J. Syst. Evol. Microbiol.">
        <title>The Global Catalogue of Microorganisms (GCM) 10K type strain sequencing project: providing services to taxonomists for standard genome sequencing and annotation.</title>
        <authorList>
            <consortium name="The Broad Institute Genomics Platform"/>
            <consortium name="The Broad Institute Genome Sequencing Center for Infectious Disease"/>
            <person name="Wu L."/>
            <person name="Ma J."/>
        </authorList>
    </citation>
    <scope>NUCLEOTIDE SEQUENCE [LARGE SCALE GENOMIC DNA]</scope>
    <source>
        <strain evidence="2">KCTC 23917</strain>
    </source>
</reference>
<accession>A0ABQ2Y002</accession>
<keyword evidence="2" id="KW-1185">Reference proteome</keyword>
<organism evidence="1 2">
    <name type="scientific">Undibacterium squillarum</name>
    <dbReference type="NCBI Taxonomy" id="1131567"/>
    <lineage>
        <taxon>Bacteria</taxon>
        <taxon>Pseudomonadati</taxon>
        <taxon>Pseudomonadota</taxon>
        <taxon>Betaproteobacteria</taxon>
        <taxon>Burkholderiales</taxon>
        <taxon>Oxalobacteraceae</taxon>
        <taxon>Undibacterium</taxon>
    </lineage>
</organism>
<protein>
    <submittedName>
        <fullName evidence="1">Uncharacterized protein</fullName>
    </submittedName>
</protein>
<evidence type="ECO:0000313" key="1">
    <source>
        <dbReference type="EMBL" id="GGX44407.1"/>
    </source>
</evidence>
<evidence type="ECO:0000313" key="2">
    <source>
        <dbReference type="Proteomes" id="UP000653343"/>
    </source>
</evidence>
<name>A0ABQ2Y002_9BURK</name>
<gene>
    <name evidence="1" type="ORF">GCM10010946_23710</name>
</gene>
<dbReference type="Proteomes" id="UP000653343">
    <property type="component" value="Unassembled WGS sequence"/>
</dbReference>
<dbReference type="EMBL" id="BMYU01000005">
    <property type="protein sequence ID" value="GGX44407.1"/>
    <property type="molecule type" value="Genomic_DNA"/>
</dbReference>